<keyword evidence="5 14" id="KW-0547">Nucleotide-binding</keyword>
<dbReference type="EMBL" id="VDFQ02000002">
    <property type="protein sequence ID" value="KAA1423624.1"/>
    <property type="molecule type" value="Genomic_DNA"/>
</dbReference>
<evidence type="ECO:0000256" key="2">
    <source>
        <dbReference type="ARBA" id="ARBA00010871"/>
    </source>
</evidence>
<feature type="binding site" evidence="14">
    <location>
        <begin position="195"/>
        <end position="197"/>
    </location>
    <ligand>
        <name>ATP</name>
        <dbReference type="ChEBI" id="CHEBI:30616"/>
    </ligand>
</feature>
<dbReference type="FunFam" id="3.30.470.20:FF:000008">
    <property type="entry name" value="D-alanine--D-alanine ligase"/>
    <property type="match status" value="1"/>
</dbReference>
<dbReference type="GO" id="GO:0008716">
    <property type="term" value="F:D-alanine-D-alanine ligase activity"/>
    <property type="evidence" value="ECO:0007669"/>
    <property type="project" value="UniProtKB-UniRule"/>
</dbReference>
<keyword evidence="3 12" id="KW-0436">Ligase</keyword>
<dbReference type="InterPro" id="IPR005905">
    <property type="entry name" value="D_ala_D_ala"/>
</dbReference>
<evidence type="ECO:0000256" key="11">
    <source>
        <dbReference type="ARBA" id="ARBA00023316"/>
    </source>
</evidence>
<feature type="active site" evidence="13">
    <location>
        <position position="342"/>
    </location>
</feature>
<keyword evidence="8 12" id="KW-0133">Cell shape</keyword>
<dbReference type="PANTHER" id="PTHR23132:SF25">
    <property type="entry name" value="D-ALANINE--D-ALANINE LIGASE A"/>
    <property type="match status" value="1"/>
</dbReference>
<gene>
    <name evidence="12" type="primary">ddl</name>
    <name evidence="18" type="ORF">FE697_008530</name>
</gene>
<dbReference type="GO" id="GO:0009252">
    <property type="term" value="P:peptidoglycan biosynthetic process"/>
    <property type="evidence" value="ECO:0007669"/>
    <property type="project" value="UniProtKB-UniRule"/>
</dbReference>
<organism evidence="18 19">
    <name type="scientific">Mumia zhuanghuii</name>
    <dbReference type="NCBI Taxonomy" id="2585211"/>
    <lineage>
        <taxon>Bacteria</taxon>
        <taxon>Bacillati</taxon>
        <taxon>Actinomycetota</taxon>
        <taxon>Actinomycetes</taxon>
        <taxon>Propionibacteriales</taxon>
        <taxon>Nocardioidaceae</taxon>
        <taxon>Mumia</taxon>
    </lineage>
</organism>
<dbReference type="PIRSF" id="PIRSF039102">
    <property type="entry name" value="Ddl/VanB"/>
    <property type="match status" value="1"/>
</dbReference>
<dbReference type="PROSITE" id="PS00843">
    <property type="entry name" value="DALA_DALA_LIGASE_1"/>
    <property type="match status" value="1"/>
</dbReference>
<evidence type="ECO:0000256" key="3">
    <source>
        <dbReference type="ARBA" id="ARBA00022598"/>
    </source>
</evidence>
<evidence type="ECO:0000313" key="19">
    <source>
        <dbReference type="Proteomes" id="UP000307768"/>
    </source>
</evidence>
<evidence type="ECO:0000256" key="7">
    <source>
        <dbReference type="ARBA" id="ARBA00022842"/>
    </source>
</evidence>
<accession>A0A5Q6RZZ7</accession>
<evidence type="ECO:0000256" key="10">
    <source>
        <dbReference type="ARBA" id="ARBA00023211"/>
    </source>
</evidence>
<feature type="binding site" evidence="15">
    <location>
        <position position="331"/>
    </location>
    <ligand>
        <name>Mg(2+)</name>
        <dbReference type="ChEBI" id="CHEBI:18420"/>
        <label>1</label>
    </ligand>
</feature>
<evidence type="ECO:0000256" key="4">
    <source>
        <dbReference type="ARBA" id="ARBA00022723"/>
    </source>
</evidence>
<comment type="pathway">
    <text evidence="12">Cell wall biogenesis; peptidoglycan biosynthesis.</text>
</comment>
<dbReference type="InterPro" id="IPR011127">
    <property type="entry name" value="Dala_Dala_lig_N"/>
</dbReference>
<evidence type="ECO:0000256" key="8">
    <source>
        <dbReference type="ARBA" id="ARBA00022960"/>
    </source>
</evidence>
<dbReference type="Proteomes" id="UP000307768">
    <property type="component" value="Unassembled WGS sequence"/>
</dbReference>
<comment type="catalytic activity">
    <reaction evidence="12">
        <text>2 D-alanine + ATP = D-alanyl-D-alanine + ADP + phosphate + H(+)</text>
        <dbReference type="Rhea" id="RHEA:11224"/>
        <dbReference type="ChEBI" id="CHEBI:15378"/>
        <dbReference type="ChEBI" id="CHEBI:30616"/>
        <dbReference type="ChEBI" id="CHEBI:43474"/>
        <dbReference type="ChEBI" id="CHEBI:57416"/>
        <dbReference type="ChEBI" id="CHEBI:57822"/>
        <dbReference type="ChEBI" id="CHEBI:456216"/>
        <dbReference type="EC" id="6.3.2.4"/>
    </reaction>
</comment>
<feature type="domain" description="ATP-grasp" evidence="17">
    <location>
        <begin position="155"/>
        <end position="364"/>
    </location>
</feature>
<comment type="function">
    <text evidence="12">Cell wall formation.</text>
</comment>
<evidence type="ECO:0000256" key="6">
    <source>
        <dbReference type="ARBA" id="ARBA00022840"/>
    </source>
</evidence>
<dbReference type="GO" id="GO:0071555">
    <property type="term" value="P:cell wall organization"/>
    <property type="evidence" value="ECO:0007669"/>
    <property type="project" value="UniProtKB-KW"/>
</dbReference>
<evidence type="ECO:0000256" key="1">
    <source>
        <dbReference type="ARBA" id="ARBA00001936"/>
    </source>
</evidence>
<name>A0A5Q6RZZ7_9ACTN</name>
<dbReference type="InterPro" id="IPR016185">
    <property type="entry name" value="PreATP-grasp_dom_sf"/>
</dbReference>
<keyword evidence="11 12" id="KW-0961">Cell wall biogenesis/degradation</keyword>
<feature type="binding site" evidence="15">
    <location>
        <position position="319"/>
    </location>
    <ligand>
        <name>Mg(2+)</name>
        <dbReference type="ChEBI" id="CHEBI:18420"/>
        <label>1</label>
    </ligand>
</feature>
<evidence type="ECO:0000313" key="18">
    <source>
        <dbReference type="EMBL" id="KAA1423624.1"/>
    </source>
</evidence>
<feature type="active site" evidence="13">
    <location>
        <position position="30"/>
    </location>
</feature>
<dbReference type="PROSITE" id="PS50975">
    <property type="entry name" value="ATP_GRASP"/>
    <property type="match status" value="1"/>
</dbReference>
<keyword evidence="12" id="KW-0963">Cytoplasm</keyword>
<dbReference type="InterPro" id="IPR011095">
    <property type="entry name" value="Dala_Dala_lig_C"/>
</dbReference>
<keyword evidence="10 15" id="KW-0464">Manganese</keyword>
<comment type="caution">
    <text evidence="18">The sequence shown here is derived from an EMBL/GenBank/DDBJ whole genome shotgun (WGS) entry which is preliminary data.</text>
</comment>
<dbReference type="GO" id="GO:0005829">
    <property type="term" value="C:cytosol"/>
    <property type="evidence" value="ECO:0007669"/>
    <property type="project" value="TreeGrafter"/>
</dbReference>
<evidence type="ECO:0000256" key="12">
    <source>
        <dbReference type="HAMAP-Rule" id="MF_00047"/>
    </source>
</evidence>
<dbReference type="Gene3D" id="3.30.470.20">
    <property type="entry name" value="ATP-grasp fold, B domain"/>
    <property type="match status" value="1"/>
</dbReference>
<dbReference type="PROSITE" id="PS00844">
    <property type="entry name" value="DALA_DALA_LIGASE_2"/>
    <property type="match status" value="1"/>
</dbReference>
<feature type="binding site" evidence="15">
    <location>
        <position position="333"/>
    </location>
    <ligand>
        <name>Mg(2+)</name>
        <dbReference type="ChEBI" id="CHEBI:18420"/>
        <label>2</label>
    </ligand>
</feature>
<dbReference type="AlphaFoldDB" id="A0A5Q6RZZ7"/>
<feature type="binding site" evidence="14">
    <location>
        <begin position="203"/>
        <end position="204"/>
    </location>
    <ligand>
        <name>ATP</name>
        <dbReference type="ChEBI" id="CHEBI:30616"/>
    </ligand>
</feature>
<sequence>MSAMPTDPTVSPATRGRLCVLLVFGGRSSEHAVSCMTAREVLAVIDRDRYDVVAVGITRDGRWVLHEGDLAIDAEGLPEVDPDGTPVALAGDRLLALDVEGGSRQLAAVDVAFPLLHGPWGEDGTLQGLFEMADLRYVGSGVLASAVAMDKAVAKQLFAAAGLPQLPYAVVAADEWSRDAAAVRETVASLHYPVFVKPARAGSSMGGTLVADEHALAAAIEVAQEHDPKVIVEAAVEAREVECGVLQNPDGSLRVSTPGEIAVDHGAGHDFYDFSAKYVDGTSKNLIPAPIEEVLVDRVRDKAARAFTALGCEGIARVDFFLVDGTFFINEVNTMPGFTPYSMYPQVWEATGLGYAELVECLIAHALARPTGLR</sequence>
<comment type="subcellular location">
    <subcellularLocation>
        <location evidence="12">Cytoplasm</location>
    </subcellularLocation>
</comment>
<dbReference type="OrthoDB" id="9813261at2"/>
<dbReference type="PANTHER" id="PTHR23132">
    <property type="entry name" value="D-ALANINE--D-ALANINE LIGASE"/>
    <property type="match status" value="1"/>
</dbReference>
<comment type="cofactor">
    <cofactor evidence="15">
        <name>Mg(2+)</name>
        <dbReference type="ChEBI" id="CHEBI:18420"/>
    </cofactor>
    <cofactor evidence="15">
        <name>Mn(2+)</name>
        <dbReference type="ChEBI" id="CHEBI:29035"/>
    </cofactor>
    <text evidence="15">Binds 2 magnesium or manganese ions per subunit.</text>
</comment>
<dbReference type="SUPFAM" id="SSF56059">
    <property type="entry name" value="Glutathione synthetase ATP-binding domain-like"/>
    <property type="match status" value="1"/>
</dbReference>
<dbReference type="HAMAP" id="MF_00047">
    <property type="entry name" value="Dala_Dala_lig"/>
    <property type="match status" value="1"/>
</dbReference>
<dbReference type="SUPFAM" id="SSF52440">
    <property type="entry name" value="PreATP-grasp domain"/>
    <property type="match status" value="1"/>
</dbReference>
<dbReference type="Gene3D" id="3.40.50.20">
    <property type="match status" value="1"/>
</dbReference>
<proteinExistence type="inferred from homology"/>
<feature type="binding site" evidence="15">
    <location>
        <position position="331"/>
    </location>
    <ligand>
        <name>Mg(2+)</name>
        <dbReference type="ChEBI" id="CHEBI:18420"/>
        <label>2</label>
    </ligand>
</feature>
<dbReference type="NCBIfam" id="TIGR01205">
    <property type="entry name" value="D_ala_D_alaTIGR"/>
    <property type="match status" value="1"/>
</dbReference>
<dbReference type="Gene3D" id="3.30.1490.20">
    <property type="entry name" value="ATP-grasp fold, A domain"/>
    <property type="match status" value="1"/>
</dbReference>
<dbReference type="InterPro" id="IPR000291">
    <property type="entry name" value="D-Ala_lig_Van_CS"/>
</dbReference>
<evidence type="ECO:0000256" key="15">
    <source>
        <dbReference type="PIRSR" id="PIRSR039102-3"/>
    </source>
</evidence>
<dbReference type="Pfam" id="PF01820">
    <property type="entry name" value="Dala_Dala_lig_N"/>
    <property type="match status" value="1"/>
</dbReference>
<dbReference type="InterPro" id="IPR011761">
    <property type="entry name" value="ATP-grasp"/>
</dbReference>
<protein>
    <recommendedName>
        <fullName evidence="12">D-alanine--D-alanine ligase</fullName>
        <ecNumber evidence="12">6.3.2.4</ecNumber>
    </recommendedName>
    <alternativeName>
        <fullName evidence="12">D-Ala-D-Ala ligase</fullName>
    </alternativeName>
    <alternativeName>
        <fullName evidence="12">D-alanylalanine synthetase</fullName>
    </alternativeName>
</protein>
<comment type="similarity">
    <text evidence="2 12">Belongs to the D-alanine--D-alanine ligase family.</text>
</comment>
<comment type="cofactor">
    <cofactor evidence="1">
        <name>Mn(2+)</name>
        <dbReference type="ChEBI" id="CHEBI:29035"/>
    </cofactor>
</comment>
<keyword evidence="6 16" id="KW-0067">ATP-binding</keyword>
<feature type="active site" evidence="13">
    <location>
        <position position="203"/>
    </location>
</feature>
<dbReference type="EC" id="6.3.2.4" evidence="12"/>
<feature type="binding site" evidence="14">
    <location>
        <begin position="330"/>
        <end position="331"/>
    </location>
    <ligand>
        <name>ATP</name>
        <dbReference type="ChEBI" id="CHEBI:30616"/>
    </ligand>
</feature>
<feature type="binding site" evidence="14">
    <location>
        <position position="151"/>
    </location>
    <ligand>
        <name>ATP</name>
        <dbReference type="ChEBI" id="CHEBI:30616"/>
    </ligand>
</feature>
<dbReference type="NCBIfam" id="NF002528">
    <property type="entry name" value="PRK01966.1-4"/>
    <property type="match status" value="1"/>
</dbReference>
<evidence type="ECO:0000256" key="13">
    <source>
        <dbReference type="PIRSR" id="PIRSR039102-1"/>
    </source>
</evidence>
<dbReference type="Pfam" id="PF07478">
    <property type="entry name" value="Dala_Dala_lig_C"/>
    <property type="match status" value="1"/>
</dbReference>
<reference evidence="18 19" key="1">
    <citation type="submission" date="2019-09" db="EMBL/GenBank/DDBJ databases">
        <title>Mumia zhuanghuii sp. nov. isolated from the intestinal contents of plateau pika (Ochotona curzoniae) in the Qinghai-Tibet plateau of China.</title>
        <authorList>
            <person name="Tian Z."/>
        </authorList>
    </citation>
    <scope>NUCLEOTIDE SEQUENCE [LARGE SCALE GENOMIC DNA]</scope>
    <source>
        <strain evidence="19">350</strain>
    </source>
</reference>
<evidence type="ECO:0000259" key="17">
    <source>
        <dbReference type="PROSITE" id="PS50975"/>
    </source>
</evidence>
<dbReference type="GO" id="GO:0046872">
    <property type="term" value="F:metal ion binding"/>
    <property type="evidence" value="ECO:0007669"/>
    <property type="project" value="UniProtKB-KW"/>
</dbReference>
<dbReference type="GO" id="GO:0005524">
    <property type="term" value="F:ATP binding"/>
    <property type="evidence" value="ECO:0007669"/>
    <property type="project" value="UniProtKB-UniRule"/>
</dbReference>
<keyword evidence="4 15" id="KW-0479">Metal-binding</keyword>
<feature type="binding site" evidence="14">
    <location>
        <begin position="233"/>
        <end position="240"/>
    </location>
    <ligand>
        <name>ATP</name>
        <dbReference type="ChEBI" id="CHEBI:30616"/>
    </ligand>
</feature>
<dbReference type="GO" id="GO:0008360">
    <property type="term" value="P:regulation of cell shape"/>
    <property type="evidence" value="ECO:0007669"/>
    <property type="project" value="UniProtKB-KW"/>
</dbReference>
<dbReference type="InterPro" id="IPR013815">
    <property type="entry name" value="ATP_grasp_subdomain_1"/>
</dbReference>
<evidence type="ECO:0000256" key="16">
    <source>
        <dbReference type="PROSITE-ProRule" id="PRU00409"/>
    </source>
</evidence>
<keyword evidence="9 12" id="KW-0573">Peptidoglycan synthesis</keyword>
<evidence type="ECO:0000256" key="14">
    <source>
        <dbReference type="PIRSR" id="PIRSR039102-2"/>
    </source>
</evidence>
<evidence type="ECO:0000256" key="9">
    <source>
        <dbReference type="ARBA" id="ARBA00022984"/>
    </source>
</evidence>
<evidence type="ECO:0000256" key="5">
    <source>
        <dbReference type="ARBA" id="ARBA00022741"/>
    </source>
</evidence>
<keyword evidence="7 15" id="KW-0460">Magnesium</keyword>
<dbReference type="UniPathway" id="UPA00219"/>